<dbReference type="CDD" id="cd00882">
    <property type="entry name" value="Ras_like_GTPase"/>
    <property type="match status" value="1"/>
</dbReference>
<evidence type="ECO:0000313" key="3">
    <source>
        <dbReference type="EMBL" id="MDS3861618.1"/>
    </source>
</evidence>
<organism evidence="3 4">
    <name type="scientific">Pseudocalidococcus azoricus BACA0444</name>
    <dbReference type="NCBI Taxonomy" id="2918990"/>
    <lineage>
        <taxon>Bacteria</taxon>
        <taxon>Bacillati</taxon>
        <taxon>Cyanobacteriota</taxon>
        <taxon>Cyanophyceae</taxon>
        <taxon>Acaryochloridales</taxon>
        <taxon>Thermosynechococcaceae</taxon>
        <taxon>Pseudocalidococcus</taxon>
        <taxon>Pseudocalidococcus azoricus</taxon>
    </lineage>
</organism>
<dbReference type="AlphaFoldDB" id="A0AAE4FSQ2"/>
<dbReference type="GO" id="GO:0030488">
    <property type="term" value="P:tRNA methylation"/>
    <property type="evidence" value="ECO:0007669"/>
    <property type="project" value="TreeGrafter"/>
</dbReference>
<comment type="caution">
    <text evidence="3">The sequence shown here is derived from an EMBL/GenBank/DDBJ whole genome shotgun (WGS) entry which is preliminary data.</text>
</comment>
<dbReference type="PANTHER" id="PTHR42714">
    <property type="entry name" value="TRNA MODIFICATION GTPASE GTPBP3"/>
    <property type="match status" value="1"/>
</dbReference>
<dbReference type="PANTHER" id="PTHR42714:SF6">
    <property type="entry name" value="TRANSLATION INITIATION FACTOR IF-2"/>
    <property type="match status" value="1"/>
</dbReference>
<reference evidence="4" key="1">
    <citation type="submission" date="2023-07" db="EMBL/GenBank/DDBJ databases">
        <authorList>
            <person name="Luz R."/>
            <person name="Cordeiro R."/>
            <person name="Fonseca A."/>
            <person name="Goncalves V."/>
        </authorList>
    </citation>
    <scope>NUCLEOTIDE SEQUENCE [LARGE SCALE GENOMIC DNA]</scope>
    <source>
        <strain evidence="4">BACA0444</strain>
    </source>
</reference>
<keyword evidence="1" id="KW-0812">Transmembrane</keyword>
<protein>
    <submittedName>
        <fullName evidence="3">GTPase</fullName>
    </submittedName>
</protein>
<dbReference type="RefSeq" id="WP_322878853.1">
    <property type="nucleotide sequence ID" value="NZ_JAVMIP010000014.1"/>
</dbReference>
<dbReference type="InterPro" id="IPR027417">
    <property type="entry name" value="P-loop_NTPase"/>
</dbReference>
<evidence type="ECO:0000256" key="1">
    <source>
        <dbReference type="SAM" id="Phobius"/>
    </source>
</evidence>
<dbReference type="GO" id="GO:0005737">
    <property type="term" value="C:cytoplasm"/>
    <property type="evidence" value="ECO:0007669"/>
    <property type="project" value="TreeGrafter"/>
</dbReference>
<dbReference type="Pfam" id="PF01926">
    <property type="entry name" value="MMR_HSR1"/>
    <property type="match status" value="1"/>
</dbReference>
<dbReference type="GO" id="GO:0005525">
    <property type="term" value="F:GTP binding"/>
    <property type="evidence" value="ECO:0007669"/>
    <property type="project" value="InterPro"/>
</dbReference>
<keyword evidence="1" id="KW-1133">Transmembrane helix</keyword>
<accession>A0AAE4FSQ2</accession>
<evidence type="ECO:0000313" key="4">
    <source>
        <dbReference type="Proteomes" id="UP001268256"/>
    </source>
</evidence>
<dbReference type="GO" id="GO:0002098">
    <property type="term" value="P:tRNA wobble uridine modification"/>
    <property type="evidence" value="ECO:0007669"/>
    <property type="project" value="TreeGrafter"/>
</dbReference>
<keyword evidence="4" id="KW-1185">Reference proteome</keyword>
<gene>
    <name evidence="3" type="ORF">RIF25_12460</name>
</gene>
<dbReference type="Gene3D" id="3.40.50.300">
    <property type="entry name" value="P-loop containing nucleotide triphosphate hydrolases"/>
    <property type="match status" value="1"/>
</dbReference>
<dbReference type="Proteomes" id="UP001268256">
    <property type="component" value="Unassembled WGS sequence"/>
</dbReference>
<dbReference type="EMBL" id="JAVMIP010000014">
    <property type="protein sequence ID" value="MDS3861618.1"/>
    <property type="molecule type" value="Genomic_DNA"/>
</dbReference>
<proteinExistence type="predicted"/>
<keyword evidence="1" id="KW-0472">Membrane</keyword>
<name>A0AAE4FSQ2_9CYAN</name>
<sequence length="406" mass="44576">MKLKFEPRKWLEQGTQAWQSWFQVDPEKLKEILAQIRSQLPTTEVVLMGKPQAGKSSITRALTGADLSIVGSGFRPHTRHTQQYAFPTDDLPLLIFTDTVGLGETSQDTDAIYQELEAQLAQGKNAQVLVLTVKISDFATDSLHRIAQQLRQKFPHIPCLLVITCLHEVYPASQANHPPYPPNIPLLQEAAQALQAQFADITANTVLVDFTLAEDGFEPVFYGLGELGTALEQLLPEAEAGIIHQLLDEKEISTQLGTVYRNVGRRSILPFAIMAATLAIVPLPFATMPVLIAIQTTMVILIGRLYGQTLSPAQAGGILTTIGGGFLARLVGQQLIKFIPVLGNVMSASWSFAYTWALGEGACVYFGDLIGGKKPNPDRIRQVIQDSFQENSRKFQQQLMAQGKIS</sequence>
<dbReference type="SUPFAM" id="SSF52540">
    <property type="entry name" value="P-loop containing nucleoside triphosphate hydrolases"/>
    <property type="match status" value="1"/>
</dbReference>
<dbReference type="InterPro" id="IPR006073">
    <property type="entry name" value="GTP-bd"/>
</dbReference>
<evidence type="ECO:0000259" key="2">
    <source>
        <dbReference type="Pfam" id="PF01926"/>
    </source>
</evidence>
<feature type="transmembrane region" description="Helical" evidence="1">
    <location>
        <begin position="271"/>
        <end position="294"/>
    </location>
</feature>
<feature type="domain" description="G" evidence="2">
    <location>
        <begin position="44"/>
        <end position="163"/>
    </location>
</feature>